<dbReference type="InterPro" id="IPR011047">
    <property type="entry name" value="Quinoprotein_ADH-like_sf"/>
</dbReference>
<dbReference type="Proteomes" id="UP000051373">
    <property type="component" value="Unassembled WGS sequence"/>
</dbReference>
<evidence type="ECO:0000256" key="1">
    <source>
        <dbReference type="SAM" id="SignalP"/>
    </source>
</evidence>
<dbReference type="PANTHER" id="PTHR42754:SF1">
    <property type="entry name" value="LIPOPROTEIN"/>
    <property type="match status" value="1"/>
</dbReference>
<feature type="chain" id="PRO_5006646342" description="Bulb-type lectin domain-containing protein" evidence="1">
    <location>
        <begin position="27"/>
        <end position="461"/>
    </location>
</feature>
<evidence type="ECO:0000313" key="2">
    <source>
        <dbReference type="EMBL" id="KPK62761.1"/>
    </source>
</evidence>
<reference evidence="2 3" key="1">
    <citation type="journal article" date="2015" name="Microbiome">
        <title>Genomic resolution of linkages in carbon, nitrogen, and sulfur cycling among widespread estuary sediment bacteria.</title>
        <authorList>
            <person name="Baker B.J."/>
            <person name="Lazar C.S."/>
            <person name="Teske A.P."/>
            <person name="Dick G.J."/>
        </authorList>
    </citation>
    <scope>NUCLEOTIDE SEQUENCE [LARGE SCALE GENOMIC DNA]</scope>
    <source>
        <strain evidence="2">SM23_42</strain>
    </source>
</reference>
<dbReference type="SUPFAM" id="SSF50998">
    <property type="entry name" value="Quinoprotein alcohol dehydrogenase-like"/>
    <property type="match status" value="1"/>
</dbReference>
<evidence type="ECO:0008006" key="4">
    <source>
        <dbReference type="Google" id="ProtNLM"/>
    </source>
</evidence>
<organism evidence="2 3">
    <name type="scientific">candidate division WOR_3 bacterium SM23_42</name>
    <dbReference type="NCBI Taxonomy" id="1703779"/>
    <lineage>
        <taxon>Bacteria</taxon>
        <taxon>Bacteria division WOR-3</taxon>
    </lineage>
</organism>
<protein>
    <recommendedName>
        <fullName evidence="4">Bulb-type lectin domain-containing protein</fullName>
    </recommendedName>
</protein>
<name>A0A0S8FPV6_UNCW3</name>
<dbReference type="AlphaFoldDB" id="A0A0S8FPV6"/>
<accession>A0A0S8FPV6</accession>
<feature type="signal peptide" evidence="1">
    <location>
        <begin position="1"/>
        <end position="26"/>
    </location>
</feature>
<sequence>MKRHSKDVVLVGICMLLWVANLPAQAPDTLWTRIYGGIYVDVGFSVQQTLDGGYIITGYTESFGAGSTDLWLLKTYANGDTVWTKSYGGTGLEEGRSVQQTLDGGYIITGSTESFGAGASDVWLLKTTANGDTVWAKTYGGGSVDYSLSVQQASDSGYIVAGATRSFGVGSDDVYLIKVNADGTPLWTNTYGGIGSDYGQSIQQTSDGGYIVAGRTMSFGPGISNVYLIKTDANGDTMWTKTYGEAGHLAVGFSVKQTSDQGYIIAGCITSGPGQTYGYLIKTDTIGDTLWTKQYGEGGDYDWLVSVQQTSDEGYIVAGFTDSQGAGSLDVWLIRTYVNGDTIWTQTYGGTSDEAGYSLQKTSDEGYIIVGATNSSGAGSDDLWLIKTEPDTLGIREQEVTTEKSGNFGTTIFGEELLLPEGKKCRVFDITGRAVMPDRIGPGIYFIEFDGQIARKVVKTR</sequence>
<comment type="caution">
    <text evidence="2">The sequence shown here is derived from an EMBL/GenBank/DDBJ whole genome shotgun (WGS) entry which is preliminary data.</text>
</comment>
<dbReference type="STRING" id="1703779.AMJ83_09740"/>
<dbReference type="EMBL" id="LJUJ01000026">
    <property type="protein sequence ID" value="KPK62761.1"/>
    <property type="molecule type" value="Genomic_DNA"/>
</dbReference>
<dbReference type="PANTHER" id="PTHR42754">
    <property type="entry name" value="ENDOGLUCANASE"/>
    <property type="match status" value="1"/>
</dbReference>
<evidence type="ECO:0000313" key="3">
    <source>
        <dbReference type="Proteomes" id="UP000051373"/>
    </source>
</evidence>
<keyword evidence="1" id="KW-0732">Signal</keyword>
<gene>
    <name evidence="2" type="ORF">AMJ83_09740</name>
</gene>
<dbReference type="PATRIC" id="fig|1703779.3.peg.1397"/>
<proteinExistence type="predicted"/>